<dbReference type="GO" id="GO:0005886">
    <property type="term" value="C:plasma membrane"/>
    <property type="evidence" value="ECO:0007669"/>
    <property type="project" value="UniProtKB-SubCell"/>
</dbReference>
<evidence type="ECO:0008006" key="11">
    <source>
        <dbReference type="Google" id="ProtNLM"/>
    </source>
</evidence>
<sequence length="135" mass="15069">MTDRPSHRQGVRRGRRAFTLIEILATLALVAIVLPAVVNGILLSLAAAGHARQQTEAAWLAQSKLAEIVAAGDLDDSQLTGDFGPDWPEYRWSSVRDDWDDSRLFQLDVQVTWTRRNQERSVTLTTLVSKEALND</sequence>
<dbReference type="SUPFAM" id="SSF54523">
    <property type="entry name" value="Pili subunits"/>
    <property type="match status" value="1"/>
</dbReference>
<dbReference type="NCBIfam" id="TIGR02532">
    <property type="entry name" value="IV_pilin_GFxxxE"/>
    <property type="match status" value="1"/>
</dbReference>
<keyword evidence="7 9" id="KW-1133">Transmembrane helix</keyword>
<reference evidence="10" key="1">
    <citation type="journal article" date="2015" name="Nature">
        <title>Complex archaea that bridge the gap between prokaryotes and eukaryotes.</title>
        <authorList>
            <person name="Spang A."/>
            <person name="Saw J.H."/>
            <person name="Jorgensen S.L."/>
            <person name="Zaremba-Niedzwiedzka K."/>
            <person name="Martijn J."/>
            <person name="Lind A.E."/>
            <person name="van Eijk R."/>
            <person name="Schleper C."/>
            <person name="Guy L."/>
            <person name="Ettema T.J."/>
        </authorList>
    </citation>
    <scope>NUCLEOTIDE SEQUENCE</scope>
</reference>
<dbReference type="InterPro" id="IPR012902">
    <property type="entry name" value="N_methyl_site"/>
</dbReference>
<keyword evidence="4" id="KW-0488">Methylation</keyword>
<evidence type="ECO:0000313" key="10">
    <source>
        <dbReference type="EMBL" id="KKN66820.1"/>
    </source>
</evidence>
<dbReference type="GO" id="GO:0015628">
    <property type="term" value="P:protein secretion by the type II secretion system"/>
    <property type="evidence" value="ECO:0007669"/>
    <property type="project" value="InterPro"/>
</dbReference>
<name>A0A0F9SD89_9ZZZZ</name>
<evidence type="ECO:0000256" key="5">
    <source>
        <dbReference type="ARBA" id="ARBA00022519"/>
    </source>
</evidence>
<dbReference type="GO" id="GO:0015627">
    <property type="term" value="C:type II protein secretion system complex"/>
    <property type="evidence" value="ECO:0007669"/>
    <property type="project" value="InterPro"/>
</dbReference>
<dbReference type="EMBL" id="LAZR01000489">
    <property type="protein sequence ID" value="KKN66820.1"/>
    <property type="molecule type" value="Genomic_DNA"/>
</dbReference>
<evidence type="ECO:0000256" key="1">
    <source>
        <dbReference type="ARBA" id="ARBA00004377"/>
    </source>
</evidence>
<gene>
    <name evidence="10" type="ORF">LCGC14_0467600</name>
</gene>
<dbReference type="InterPro" id="IPR045584">
    <property type="entry name" value="Pilin-like"/>
</dbReference>
<comment type="subcellular location">
    <subcellularLocation>
        <location evidence="1">Cell inner membrane</location>
        <topology evidence="1">Single-pass membrane protein</topology>
    </subcellularLocation>
</comment>
<dbReference type="PANTHER" id="PTHR38779">
    <property type="entry name" value="TYPE II SECRETION SYSTEM PROTEIN I-RELATED"/>
    <property type="match status" value="1"/>
</dbReference>
<accession>A0A0F9SD89</accession>
<evidence type="ECO:0000256" key="6">
    <source>
        <dbReference type="ARBA" id="ARBA00022692"/>
    </source>
</evidence>
<keyword evidence="8 9" id="KW-0472">Membrane</keyword>
<feature type="transmembrane region" description="Helical" evidence="9">
    <location>
        <begin position="20"/>
        <end position="46"/>
    </location>
</feature>
<dbReference type="AlphaFoldDB" id="A0A0F9SD89"/>
<comment type="caution">
    <text evidence="10">The sequence shown here is derived from an EMBL/GenBank/DDBJ whole genome shotgun (WGS) entry which is preliminary data.</text>
</comment>
<evidence type="ECO:0000256" key="3">
    <source>
        <dbReference type="ARBA" id="ARBA00022475"/>
    </source>
</evidence>
<evidence type="ECO:0000256" key="9">
    <source>
        <dbReference type="SAM" id="Phobius"/>
    </source>
</evidence>
<evidence type="ECO:0000256" key="7">
    <source>
        <dbReference type="ARBA" id="ARBA00022989"/>
    </source>
</evidence>
<keyword evidence="5" id="KW-0997">Cell inner membrane</keyword>
<proteinExistence type="inferred from homology"/>
<dbReference type="InterPro" id="IPR010052">
    <property type="entry name" value="T2SS_protein-GspI"/>
</dbReference>
<dbReference type="PANTHER" id="PTHR38779:SF2">
    <property type="entry name" value="TYPE II SECRETION SYSTEM PROTEIN I-RELATED"/>
    <property type="match status" value="1"/>
</dbReference>
<evidence type="ECO:0000256" key="4">
    <source>
        <dbReference type="ARBA" id="ARBA00022481"/>
    </source>
</evidence>
<dbReference type="Pfam" id="PF07963">
    <property type="entry name" value="N_methyl"/>
    <property type="match status" value="1"/>
</dbReference>
<dbReference type="Gene3D" id="3.30.1300.30">
    <property type="entry name" value="GSPII I/J protein-like"/>
    <property type="match status" value="1"/>
</dbReference>
<organism evidence="10">
    <name type="scientific">marine sediment metagenome</name>
    <dbReference type="NCBI Taxonomy" id="412755"/>
    <lineage>
        <taxon>unclassified sequences</taxon>
        <taxon>metagenomes</taxon>
        <taxon>ecological metagenomes</taxon>
    </lineage>
</organism>
<evidence type="ECO:0000256" key="2">
    <source>
        <dbReference type="ARBA" id="ARBA00008358"/>
    </source>
</evidence>
<evidence type="ECO:0000256" key="8">
    <source>
        <dbReference type="ARBA" id="ARBA00023136"/>
    </source>
</evidence>
<keyword evidence="3" id="KW-1003">Cell membrane</keyword>
<protein>
    <recommendedName>
        <fullName evidence="11">Type II secretion system protein GspI C-terminal domain-containing protein</fullName>
    </recommendedName>
</protein>
<comment type="similarity">
    <text evidence="2">Belongs to the GSP I family.</text>
</comment>
<keyword evidence="6 9" id="KW-0812">Transmembrane</keyword>